<name>U5LE79_9BACI</name>
<dbReference type="PATRIC" id="fig|1367477.3.peg.3804"/>
<evidence type="ECO:0000313" key="4">
    <source>
        <dbReference type="Proteomes" id="UP000017805"/>
    </source>
</evidence>
<dbReference type="KEGG" id="bif:N288_19075"/>
<organism evidence="3 4">
    <name type="scientific">Bacillus infantis NRRL B-14911</name>
    <dbReference type="NCBI Taxonomy" id="1367477"/>
    <lineage>
        <taxon>Bacteria</taxon>
        <taxon>Bacillati</taxon>
        <taxon>Bacillota</taxon>
        <taxon>Bacilli</taxon>
        <taxon>Bacillales</taxon>
        <taxon>Bacillaceae</taxon>
        <taxon>Bacillus</taxon>
    </lineage>
</organism>
<dbReference type="STRING" id="1367477.N288_19075"/>
<keyword evidence="4" id="KW-1185">Reference proteome</keyword>
<evidence type="ECO:0000313" key="3">
    <source>
        <dbReference type="EMBL" id="AGX05693.1"/>
    </source>
</evidence>
<dbReference type="Gene3D" id="3.30.70.60">
    <property type="match status" value="1"/>
</dbReference>
<dbReference type="InterPro" id="IPR014717">
    <property type="entry name" value="Transl_elong_EF1B/ribsomal_bS6"/>
</dbReference>
<evidence type="ECO:0000256" key="2">
    <source>
        <dbReference type="SAM" id="MobiDB-lite"/>
    </source>
</evidence>
<dbReference type="OrthoDB" id="2427034at2"/>
<dbReference type="AlphaFoldDB" id="U5LE79"/>
<feature type="compositionally biased region" description="Acidic residues" evidence="2">
    <location>
        <begin position="245"/>
        <end position="257"/>
    </location>
</feature>
<protein>
    <submittedName>
        <fullName evidence="3">Type IV pilus assembly protein PilO</fullName>
    </submittedName>
</protein>
<feature type="compositionally biased region" description="Polar residues" evidence="2">
    <location>
        <begin position="234"/>
        <end position="244"/>
    </location>
</feature>
<proteinExistence type="predicted"/>
<evidence type="ECO:0000256" key="1">
    <source>
        <dbReference type="SAM" id="Coils"/>
    </source>
</evidence>
<feature type="region of interest" description="Disordered" evidence="2">
    <location>
        <begin position="122"/>
        <end position="146"/>
    </location>
</feature>
<dbReference type="Proteomes" id="UP000017805">
    <property type="component" value="Chromosome"/>
</dbReference>
<dbReference type="EMBL" id="CP006643">
    <property type="protein sequence ID" value="AGX05693.1"/>
    <property type="molecule type" value="Genomic_DNA"/>
</dbReference>
<dbReference type="HOGENOM" id="CLU_077395_1_0_9"/>
<feature type="region of interest" description="Disordered" evidence="2">
    <location>
        <begin position="229"/>
        <end position="257"/>
    </location>
</feature>
<reference evidence="3 4" key="1">
    <citation type="submission" date="2013-07" db="EMBL/GenBank/DDBJ databases">
        <title>Complete genome sequence of Bacillus infantis NRRL B-14911 that has potential to induce cardiac disease by antigenic mimicry.</title>
        <authorList>
            <person name="Massilamany C."/>
            <person name="Smith T.P.L."/>
            <person name="Loy J.D."/>
            <person name="Barletta R."/>
            <person name="Reddy J."/>
        </authorList>
    </citation>
    <scope>NUCLEOTIDE SEQUENCE [LARGE SCALE GENOMIC DNA]</scope>
    <source>
        <strain evidence="3 4">NRRL B-14911</strain>
    </source>
</reference>
<accession>U5LE79</accession>
<feature type="compositionally biased region" description="Acidic residues" evidence="2">
    <location>
        <begin position="127"/>
        <end position="141"/>
    </location>
</feature>
<sequence length="257" mass="28683">MNLQLSKKNLIILTAGLLLAIGLTAGSYYIFVLPLHDQLSRKQNELQMANQQLTIVESNLTQTNEKTILTTMELQKQVPVKRLLDQLLLDIEKAEVISDSNILELRLDGTDEDEEVDLLETAAAEEPVGEGEEAESPEAVDGEGQLPNGIRQITLSLGGEAETYFELERFIESLESLKRIVKVEALSFTGLNEIYSVEQETEKVEFELSLAAYYYPSLEELQKELPPLDVPAVSNKQNPLSGFSDQEEIEGEEDTQP</sequence>
<feature type="coiled-coil region" evidence="1">
    <location>
        <begin position="39"/>
        <end position="66"/>
    </location>
</feature>
<keyword evidence="1" id="KW-0175">Coiled coil</keyword>
<gene>
    <name evidence="3" type="ORF">N288_19075</name>
</gene>